<keyword evidence="2" id="KW-1185">Reference proteome</keyword>
<sequence length="498" mass="55868">MDSPESATTSHLSRDIRDTICRLVDALTKRLAIPDDAGDGIKPESETGRLDQLEQLEKVIPATLEPYPFTDEDLAESNWPMDHGEWLDMNKSLGKDFIAKIKSSADQLKLNIEKAVAPAMRVQGTDQMKKNAMEEYRRERINAREEEFRSNLGSTAAHQWAVQEAWAPLVLPYDHLRTDQGSRVNFALFLDFIRRQKANLPSSVAVAEVLHKMMGAWKEWAAKFHAQHNRLLDIYCHHQQLNTDYAEADLVVTHSIEELVTKNGRLYKLQALRQASVGEFNAVYLNLNAQHTGITYAQGFIGDVKHDFVNQILPIVQAIQNGDPTITSDHIERAAKPFYQGLAVFVGQLQQYASRSDMTVDEIRTEASEHRTRQESVSSPAQQATVPSADMDTEAYPYQAAPGSSLTSSSESRLRELAHQQGIKHIVDMPQPSFNPQDLASPHAREEAMRMLEKQRQDQRASTRETSNPAQDHLPHKPHSGRYDGNMTLTSAKGAASG</sequence>
<accession>A0ACC3D752</accession>
<comment type="caution">
    <text evidence="1">The sequence shown here is derived from an EMBL/GenBank/DDBJ whole genome shotgun (WGS) entry which is preliminary data.</text>
</comment>
<proteinExistence type="predicted"/>
<dbReference type="Proteomes" id="UP001186974">
    <property type="component" value="Unassembled WGS sequence"/>
</dbReference>
<organism evidence="1 2">
    <name type="scientific">Coniosporium uncinatum</name>
    <dbReference type="NCBI Taxonomy" id="93489"/>
    <lineage>
        <taxon>Eukaryota</taxon>
        <taxon>Fungi</taxon>
        <taxon>Dikarya</taxon>
        <taxon>Ascomycota</taxon>
        <taxon>Pezizomycotina</taxon>
        <taxon>Dothideomycetes</taxon>
        <taxon>Dothideomycetes incertae sedis</taxon>
        <taxon>Coniosporium</taxon>
    </lineage>
</organism>
<gene>
    <name evidence="1" type="ORF">LTS18_003342</name>
</gene>
<protein>
    <submittedName>
        <fullName evidence="1">Uncharacterized protein</fullName>
    </submittedName>
</protein>
<evidence type="ECO:0000313" key="2">
    <source>
        <dbReference type="Proteomes" id="UP001186974"/>
    </source>
</evidence>
<evidence type="ECO:0000313" key="1">
    <source>
        <dbReference type="EMBL" id="KAK3062791.1"/>
    </source>
</evidence>
<name>A0ACC3D752_9PEZI</name>
<dbReference type="EMBL" id="JAWDJW010007123">
    <property type="protein sequence ID" value="KAK3062791.1"/>
    <property type="molecule type" value="Genomic_DNA"/>
</dbReference>
<reference evidence="1" key="1">
    <citation type="submission" date="2024-09" db="EMBL/GenBank/DDBJ databases">
        <title>Black Yeasts Isolated from many extreme environments.</title>
        <authorList>
            <person name="Coleine C."/>
            <person name="Stajich J.E."/>
            <person name="Selbmann L."/>
        </authorList>
    </citation>
    <scope>NUCLEOTIDE SEQUENCE</scope>
    <source>
        <strain evidence="1">CCFEE 5737</strain>
    </source>
</reference>